<dbReference type="Pfam" id="PF03466">
    <property type="entry name" value="LysR_substrate"/>
    <property type="match status" value="1"/>
</dbReference>
<name>A0A837G226_9VIBR</name>
<dbReference type="InterPro" id="IPR036390">
    <property type="entry name" value="WH_DNA-bd_sf"/>
</dbReference>
<dbReference type="PANTHER" id="PTHR30537">
    <property type="entry name" value="HTH-TYPE TRANSCRIPTIONAL REGULATOR"/>
    <property type="match status" value="1"/>
</dbReference>
<dbReference type="InterPro" id="IPR058163">
    <property type="entry name" value="LysR-type_TF_proteobact-type"/>
</dbReference>
<dbReference type="InterPro" id="IPR005119">
    <property type="entry name" value="LysR_subst-bd"/>
</dbReference>
<dbReference type="PROSITE" id="PS50931">
    <property type="entry name" value="HTH_LYSR"/>
    <property type="match status" value="1"/>
</dbReference>
<comment type="caution">
    <text evidence="5">The sequence shown here is derived from an EMBL/GenBank/DDBJ whole genome shotgun (WGS) entry which is preliminary data.</text>
</comment>
<keyword evidence="3" id="KW-0238">DNA-binding</keyword>
<dbReference type="NCBIfam" id="TIGR02036">
    <property type="entry name" value="dsdC"/>
    <property type="match status" value="1"/>
</dbReference>
<comment type="similarity">
    <text evidence="1">Belongs to the LysR transcriptional regulatory family.</text>
</comment>
<evidence type="ECO:0000313" key="5">
    <source>
        <dbReference type="EMBL" id="KJY67616.1"/>
    </source>
</evidence>
<evidence type="ECO:0000256" key="1">
    <source>
        <dbReference type="ARBA" id="ARBA00009437"/>
    </source>
</evidence>
<evidence type="ECO:0000256" key="2">
    <source>
        <dbReference type="ARBA" id="ARBA00023015"/>
    </source>
</evidence>
<dbReference type="InterPro" id="IPR000847">
    <property type="entry name" value="LysR_HTH_N"/>
</dbReference>
<dbReference type="Pfam" id="PF00126">
    <property type="entry name" value="HTH_1"/>
    <property type="match status" value="1"/>
</dbReference>
<dbReference type="Gene3D" id="3.40.190.10">
    <property type="entry name" value="Periplasmic binding protein-like II"/>
    <property type="match status" value="2"/>
</dbReference>
<protein>
    <submittedName>
        <fullName evidence="5">Uncharacterized protein</fullName>
    </submittedName>
</protein>
<dbReference type="GO" id="GO:0003700">
    <property type="term" value="F:DNA-binding transcription factor activity"/>
    <property type="evidence" value="ECO:0007669"/>
    <property type="project" value="InterPro"/>
</dbReference>
<dbReference type="InterPro" id="IPR011781">
    <property type="entry name" value="DsdC"/>
</dbReference>
<dbReference type="NCBIfam" id="NF007491">
    <property type="entry name" value="PRK10086.1"/>
    <property type="match status" value="1"/>
</dbReference>
<dbReference type="AlphaFoldDB" id="A0A837G226"/>
<organism evidence="5">
    <name type="scientific">Vibrio coralliilyticus</name>
    <dbReference type="NCBI Taxonomy" id="190893"/>
    <lineage>
        <taxon>Bacteria</taxon>
        <taxon>Pseudomonadati</taxon>
        <taxon>Pseudomonadota</taxon>
        <taxon>Gammaproteobacteria</taxon>
        <taxon>Vibrionales</taxon>
        <taxon>Vibrionaceae</taxon>
        <taxon>Vibrio</taxon>
    </lineage>
</organism>
<dbReference type="SUPFAM" id="SSF53850">
    <property type="entry name" value="Periplasmic binding protein-like II"/>
    <property type="match status" value="1"/>
</dbReference>
<sequence>MKIDTSTRINTQLNGIQLSKLYTFEVAARLGSFALAAHELCLTPSAVSHQISKLENELKLQLFERQHRKVTLTADGEQLFTSVTLALSQLNSSIEQVKSGHISGGLTIYARPSFAHDWLAPRLHDFCEQYPSIDIKLITGNDTLDLNRHGIDLAIYYSNVTPDANWSLKLNEEHVIPVCSPHYANQYALNDETRDLSHCTLLHDNQAWHIHSQLDEWKYWHEHYAEFDIQNCRSVGFDQSTLAVSAAKHGAGIAMGRWSLVKEDIERGDLVMPFPNRLIKSGYYYYLIGVQRTLSAKQKCFADWLSRQLQICK</sequence>
<dbReference type="CDD" id="cd08432">
    <property type="entry name" value="PBP2_GcdR_TrpI_HvrB_AmpR_like"/>
    <property type="match status" value="1"/>
</dbReference>
<dbReference type="FunFam" id="1.10.10.10:FF:000038">
    <property type="entry name" value="Glycine cleavage system transcriptional activator"/>
    <property type="match status" value="1"/>
</dbReference>
<dbReference type="Gene3D" id="1.10.10.10">
    <property type="entry name" value="Winged helix-like DNA-binding domain superfamily/Winged helix DNA-binding domain"/>
    <property type="match status" value="1"/>
</dbReference>
<evidence type="ECO:0000256" key="4">
    <source>
        <dbReference type="ARBA" id="ARBA00023163"/>
    </source>
</evidence>
<dbReference type="SUPFAM" id="SSF46785">
    <property type="entry name" value="Winged helix' DNA-binding domain"/>
    <property type="match status" value="1"/>
</dbReference>
<gene>
    <name evidence="5" type="ORF">TW71_21685</name>
</gene>
<dbReference type="RefSeq" id="WP_045987225.1">
    <property type="nucleotide sequence ID" value="NZ_CP063052.1"/>
</dbReference>
<dbReference type="GO" id="GO:0043565">
    <property type="term" value="F:sequence-specific DNA binding"/>
    <property type="evidence" value="ECO:0007669"/>
    <property type="project" value="TreeGrafter"/>
</dbReference>
<dbReference type="EMBL" id="JXXR01000026">
    <property type="protein sequence ID" value="KJY67616.1"/>
    <property type="molecule type" value="Genomic_DNA"/>
</dbReference>
<dbReference type="PANTHER" id="PTHR30537:SF32">
    <property type="entry name" value="HTH-TYPE TRANSCRIPTIONAL REGULATOR DSDC"/>
    <property type="match status" value="1"/>
</dbReference>
<keyword evidence="4" id="KW-0804">Transcription</keyword>
<reference evidence="5" key="1">
    <citation type="journal article" date="2015" name="BMC Genomics">
        <title>Genome mining reveals unlocked bioactive potential of marine Gram-negative bacteria.</title>
        <authorList>
            <person name="Machado H."/>
            <person name="Sonnenschein E.C."/>
            <person name="Melchiorsen J."/>
            <person name="Gram L."/>
        </authorList>
    </citation>
    <scope>NUCLEOTIDE SEQUENCE</scope>
    <source>
        <strain evidence="5">S2052</strain>
    </source>
</reference>
<dbReference type="InterPro" id="IPR036388">
    <property type="entry name" value="WH-like_DNA-bd_sf"/>
</dbReference>
<keyword evidence="2" id="KW-0805">Transcription regulation</keyword>
<proteinExistence type="inferred from homology"/>
<evidence type="ECO:0000256" key="3">
    <source>
        <dbReference type="ARBA" id="ARBA00023125"/>
    </source>
</evidence>
<accession>A0A837G226</accession>
<dbReference type="GO" id="GO:0006351">
    <property type="term" value="P:DNA-templated transcription"/>
    <property type="evidence" value="ECO:0007669"/>
    <property type="project" value="TreeGrafter"/>
</dbReference>